<evidence type="ECO:0000313" key="2">
    <source>
        <dbReference type="EMBL" id="EJW01296.1"/>
    </source>
</evidence>
<keyword evidence="1" id="KW-0812">Transmembrane</keyword>
<comment type="caution">
    <text evidence="2">The sequence shown here is derived from an EMBL/GenBank/DDBJ whole genome shotgun (WGS) entry which is preliminary data.</text>
</comment>
<name>J9D099_EDHAE</name>
<keyword evidence="3" id="KW-1185">Reference proteome</keyword>
<organism evidence="2 3">
    <name type="scientific">Edhazardia aedis (strain USNM 41457)</name>
    <name type="common">Microsporidian parasite</name>
    <dbReference type="NCBI Taxonomy" id="1003232"/>
    <lineage>
        <taxon>Eukaryota</taxon>
        <taxon>Fungi</taxon>
        <taxon>Fungi incertae sedis</taxon>
        <taxon>Microsporidia</taxon>
        <taxon>Edhazardia</taxon>
    </lineage>
</organism>
<keyword evidence="1" id="KW-0472">Membrane</keyword>
<evidence type="ECO:0000313" key="3">
    <source>
        <dbReference type="Proteomes" id="UP000003163"/>
    </source>
</evidence>
<accession>J9D099</accession>
<dbReference type="VEuPathDB" id="MicrosporidiaDB:EDEG_00513"/>
<dbReference type="AlphaFoldDB" id="J9D099"/>
<proteinExistence type="predicted"/>
<dbReference type="Proteomes" id="UP000003163">
    <property type="component" value="Unassembled WGS sequence"/>
</dbReference>
<dbReference type="HOGENOM" id="CLU_1441040_0_0_1"/>
<evidence type="ECO:0000256" key="1">
    <source>
        <dbReference type="SAM" id="Phobius"/>
    </source>
</evidence>
<feature type="transmembrane region" description="Helical" evidence="1">
    <location>
        <begin position="5"/>
        <end position="22"/>
    </location>
</feature>
<reference evidence="2 3" key="1">
    <citation type="submission" date="2011-08" db="EMBL/GenBank/DDBJ databases">
        <authorList>
            <person name="Liu Z.J."/>
            <person name="Shi F.L."/>
            <person name="Lu J.Q."/>
            <person name="Li M."/>
            <person name="Wang Z.L."/>
        </authorList>
    </citation>
    <scope>NUCLEOTIDE SEQUENCE [LARGE SCALE GENOMIC DNA]</scope>
    <source>
        <strain evidence="2 3">USNM 41457</strain>
    </source>
</reference>
<keyword evidence="1" id="KW-1133">Transmembrane helix</keyword>
<reference evidence="3" key="2">
    <citation type="submission" date="2015-07" db="EMBL/GenBank/DDBJ databases">
        <title>Contrasting host-pathogen interactions and genome evolution in two generalist and specialist microsporidian pathogens of mosquitoes.</title>
        <authorList>
            <consortium name="The Broad Institute Genomics Platform"/>
            <consortium name="The Broad Institute Genome Sequencing Center for Infectious Disease"/>
            <person name="Cuomo C.A."/>
            <person name="Sanscrainte N.D."/>
            <person name="Goldberg J.M."/>
            <person name="Heiman D."/>
            <person name="Young S."/>
            <person name="Zeng Q."/>
            <person name="Becnel J.J."/>
            <person name="Birren B.W."/>
        </authorList>
    </citation>
    <scope>NUCLEOTIDE SEQUENCE [LARGE SCALE GENOMIC DNA]</scope>
    <source>
        <strain evidence="3">USNM 41457</strain>
    </source>
</reference>
<dbReference type="InParanoid" id="J9D099"/>
<dbReference type="EMBL" id="AFBI03000005">
    <property type="protein sequence ID" value="EJW01296.1"/>
    <property type="molecule type" value="Genomic_DNA"/>
</dbReference>
<gene>
    <name evidence="2" type="ORF">EDEG_00513</name>
</gene>
<protein>
    <submittedName>
        <fullName evidence="2">Uncharacterized protein</fullName>
    </submittedName>
</protein>
<sequence length="188" mass="22374">MRRRFSLKSILYSLFVAVFYWFDRFEEENMQITEFQNVSKNVASSKVVINISTNNFQNIFKGKWIVLANHGRGMGKYEQKLVDFIKNKINIAILNTDGDIFMTKFAILIGLSKKTFAILNDGEYWITPEYKKINLNEYIPLYKVVDLIIYFYWIKIYNFIQNFMWENIAPIILDFIVIYFQNSFSLIG</sequence>